<gene>
    <name evidence="1" type="ORF">Patl1_22692</name>
</gene>
<dbReference type="Proteomes" id="UP001164250">
    <property type="component" value="Chromosome 13"/>
</dbReference>
<name>A0ACC0ZX37_9ROSI</name>
<dbReference type="EMBL" id="CM047909">
    <property type="protein sequence ID" value="KAJ0079775.1"/>
    <property type="molecule type" value="Genomic_DNA"/>
</dbReference>
<accession>A0ACC0ZX37</accession>
<protein>
    <submittedName>
        <fullName evidence="1">Uncharacterized protein</fullName>
    </submittedName>
</protein>
<evidence type="ECO:0000313" key="2">
    <source>
        <dbReference type="Proteomes" id="UP001164250"/>
    </source>
</evidence>
<reference evidence="2" key="1">
    <citation type="journal article" date="2023" name="G3 (Bethesda)">
        <title>Genome assembly and association tests identify interacting loci associated with vigor, precocity, and sex in interspecific pistachio rootstocks.</title>
        <authorList>
            <person name="Palmer W."/>
            <person name="Jacygrad E."/>
            <person name="Sagayaradj S."/>
            <person name="Cavanaugh K."/>
            <person name="Han R."/>
            <person name="Bertier L."/>
            <person name="Beede B."/>
            <person name="Kafkas S."/>
            <person name="Golino D."/>
            <person name="Preece J."/>
            <person name="Michelmore R."/>
        </authorList>
    </citation>
    <scope>NUCLEOTIDE SEQUENCE [LARGE SCALE GENOMIC DNA]</scope>
</reference>
<evidence type="ECO:0000313" key="1">
    <source>
        <dbReference type="EMBL" id="KAJ0079775.1"/>
    </source>
</evidence>
<proteinExistence type="predicted"/>
<comment type="caution">
    <text evidence="1">The sequence shown here is derived from an EMBL/GenBank/DDBJ whole genome shotgun (WGS) entry which is preliminary data.</text>
</comment>
<organism evidence="1 2">
    <name type="scientific">Pistacia atlantica</name>
    <dbReference type="NCBI Taxonomy" id="434234"/>
    <lineage>
        <taxon>Eukaryota</taxon>
        <taxon>Viridiplantae</taxon>
        <taxon>Streptophyta</taxon>
        <taxon>Embryophyta</taxon>
        <taxon>Tracheophyta</taxon>
        <taxon>Spermatophyta</taxon>
        <taxon>Magnoliopsida</taxon>
        <taxon>eudicotyledons</taxon>
        <taxon>Gunneridae</taxon>
        <taxon>Pentapetalae</taxon>
        <taxon>rosids</taxon>
        <taxon>malvids</taxon>
        <taxon>Sapindales</taxon>
        <taxon>Anacardiaceae</taxon>
        <taxon>Pistacia</taxon>
    </lineage>
</organism>
<sequence>MAGIAQNFPGAVFLFLVIIFSNLVASESLGFSLRVIPADSQESPIYRHNLTHLERMEKLSDISMARHQVLTLRSSHKKSSSWDDGKFVEPLERQAYYYVAEMKIGTPFQRVYLVVDTSAGLVWTQCEPCDQGSGCYPQQTPYFEPNSSSSYSRLHCNDPLCPLRKGQDPKFFHCVSGNCSYTYYYGFEGPSMGILSTDSCNFINDTAGYNRIDLAIVFGCSTYVRNLDHIFLEEGNKLSGILGLNLSPLSLYKQLYDKIQGKFSYCVVPFEENFPFFIHAHTLRFGDQVVLPPSSEVSSTYYTIVKGEDLFYLDLLDISIAGLSLGLPAGTFDAKRGSGLILDSSTPVSVISTKTWNNLNVYELVMLALMGHYDGDNLVRVPKKSRPEKYELCYFNRPGFTHWATMTYHFRGADYFVDAKFMNVHYAQGNFFCIALIGRDGASILGAFHMQDMRIVHEGYSKSIHFYPVNCSHDHF</sequence>
<keyword evidence="2" id="KW-1185">Reference proteome</keyword>